<organism evidence="1 2">
    <name type="scientific">Cichorium intybus</name>
    <name type="common">Chicory</name>
    <dbReference type="NCBI Taxonomy" id="13427"/>
    <lineage>
        <taxon>Eukaryota</taxon>
        <taxon>Viridiplantae</taxon>
        <taxon>Streptophyta</taxon>
        <taxon>Embryophyta</taxon>
        <taxon>Tracheophyta</taxon>
        <taxon>Spermatophyta</taxon>
        <taxon>Magnoliopsida</taxon>
        <taxon>eudicotyledons</taxon>
        <taxon>Gunneridae</taxon>
        <taxon>Pentapetalae</taxon>
        <taxon>asterids</taxon>
        <taxon>campanulids</taxon>
        <taxon>Asterales</taxon>
        <taxon>Asteraceae</taxon>
        <taxon>Cichorioideae</taxon>
        <taxon>Cichorieae</taxon>
        <taxon>Cichoriinae</taxon>
        <taxon>Cichorium</taxon>
    </lineage>
</organism>
<evidence type="ECO:0000313" key="2">
    <source>
        <dbReference type="Proteomes" id="UP001055811"/>
    </source>
</evidence>
<dbReference type="EMBL" id="CM042009">
    <property type="protein sequence ID" value="KAI3790770.1"/>
    <property type="molecule type" value="Genomic_DNA"/>
</dbReference>
<accession>A0ACB9H4W2</accession>
<dbReference type="Proteomes" id="UP001055811">
    <property type="component" value="Linkage Group LG01"/>
</dbReference>
<keyword evidence="2" id="KW-1185">Reference proteome</keyword>
<proteinExistence type="predicted"/>
<gene>
    <name evidence="1" type="ORF">L2E82_04060</name>
</gene>
<name>A0ACB9H4W2_CICIN</name>
<sequence>MFVKLQHLDTNCIPVIHPVKTSKTNINGGVSLPLPFHRTEREFEQLIKKHKTPPQKQIEFHKRAVFHKPKSNPDGSGENPERKKGTIEKDRGLKGRVWTRRDTLEKGKLQTKCTSNLPNGNEVLKKLHTNCSTKVVPENGAVKKGHTKCSAKWARYGGCIPAILDTLERVSHLDEAFKPWELSLSNKERTIILKEQKSWQRAMEIFNWFKKKGCYELNVIHYNIMIRILGKAQRWEELEILLDEMEKNKIEPINSTYGTLIDVYSKGGFREKAMHFLGIMNKNKMEPDEVTMGIVLQMYKTSGQLEKAEEFFKKCSTPKSVPDNNDPQGHVSFSSYTYNTLIDTYGKAGRLEDASQTFDEMLKRGIVPNTVTLNSMIHMFGNHGRLDEVESLMQKMEQFQCVPDTRTYNILISTHIKHDNIDLATGYFKKMKNSSLLPDVVSYRTLLYAYSIRHMVNEAEELVSEMDKSGLEIDEFTQSSITRMYIEAGMLDKSWLWFKRFHILGKMTPECYSATIDAFGSRGNVPEAEEVFKCCQEQRNPKVLEFNVMIKAYGVNKRHNDVCRLINSMEEHGVTPDKCSYNSVIQMLAAGDQPETAAFYLRKMADSGLVTDCVPYCAVISGFVKLGEMGPAIELYKEMIRFGIEPDVVVYGVLINAYADIGNVDEALRYVNAMEEHGLQLNSVICNSLIKLYTKVGCLRKAEEAYYTLLLLSSDSDVYSSNCMIDLYTERSMVKPAEEIFEKLRKKGNANEFSYAMMLCMYKKIGSFEEAFVIAKEMRELGFLSDLLSYNHVLGLYALDGRFKEAVMIFKEMIESGVEPNDSSFKYLGVVLMKRGVPKNAVSKLESMRKNDYRSGLEAWRVTLDSVVGMVYRDISD</sequence>
<comment type="caution">
    <text evidence="1">The sequence shown here is derived from an EMBL/GenBank/DDBJ whole genome shotgun (WGS) entry which is preliminary data.</text>
</comment>
<evidence type="ECO:0000313" key="1">
    <source>
        <dbReference type="EMBL" id="KAI3790770.1"/>
    </source>
</evidence>
<reference evidence="1 2" key="2">
    <citation type="journal article" date="2022" name="Mol. Ecol. Resour.">
        <title>The genomes of chicory, endive, great burdock and yacon provide insights into Asteraceae paleo-polyploidization history and plant inulin production.</title>
        <authorList>
            <person name="Fan W."/>
            <person name="Wang S."/>
            <person name="Wang H."/>
            <person name="Wang A."/>
            <person name="Jiang F."/>
            <person name="Liu H."/>
            <person name="Zhao H."/>
            <person name="Xu D."/>
            <person name="Zhang Y."/>
        </authorList>
    </citation>
    <scope>NUCLEOTIDE SEQUENCE [LARGE SCALE GENOMIC DNA]</scope>
    <source>
        <strain evidence="2">cv. Punajuju</strain>
        <tissue evidence="1">Leaves</tissue>
    </source>
</reference>
<protein>
    <submittedName>
        <fullName evidence="1">Uncharacterized protein</fullName>
    </submittedName>
</protein>
<reference evidence="2" key="1">
    <citation type="journal article" date="2022" name="Mol. Ecol. Resour.">
        <title>The genomes of chicory, endive, great burdock and yacon provide insights into Asteraceae palaeo-polyploidization history and plant inulin production.</title>
        <authorList>
            <person name="Fan W."/>
            <person name="Wang S."/>
            <person name="Wang H."/>
            <person name="Wang A."/>
            <person name="Jiang F."/>
            <person name="Liu H."/>
            <person name="Zhao H."/>
            <person name="Xu D."/>
            <person name="Zhang Y."/>
        </authorList>
    </citation>
    <scope>NUCLEOTIDE SEQUENCE [LARGE SCALE GENOMIC DNA]</scope>
    <source>
        <strain evidence="2">cv. Punajuju</strain>
    </source>
</reference>